<keyword evidence="2" id="KW-0808">Transferase</keyword>
<comment type="caution">
    <text evidence="2">The sequence shown here is derived from an EMBL/GenBank/DDBJ whole genome shotgun (WGS) entry which is preliminary data.</text>
</comment>
<dbReference type="Proteomes" id="UP001245683">
    <property type="component" value="Unassembled WGS sequence"/>
</dbReference>
<dbReference type="SUPFAM" id="SSF53448">
    <property type="entry name" value="Nucleotide-diphospho-sugar transferases"/>
    <property type="match status" value="1"/>
</dbReference>
<organism evidence="2 3">
    <name type="scientific">Thermococcus waiotapuensis</name>
    <dbReference type="NCBI Taxonomy" id="90909"/>
    <lineage>
        <taxon>Archaea</taxon>
        <taxon>Methanobacteriati</taxon>
        <taxon>Methanobacteriota</taxon>
        <taxon>Thermococci</taxon>
        <taxon>Thermococcales</taxon>
        <taxon>Thermococcaceae</taxon>
        <taxon>Thermococcus</taxon>
    </lineage>
</organism>
<accession>A0AAE4NXX1</accession>
<evidence type="ECO:0000313" key="2">
    <source>
        <dbReference type="EMBL" id="MDV3104732.1"/>
    </source>
</evidence>
<proteinExistence type="predicted"/>
<dbReference type="EMBL" id="JAVDZE010000006">
    <property type="protein sequence ID" value="MDV3104732.1"/>
    <property type="molecule type" value="Genomic_DNA"/>
</dbReference>
<sequence length="313" mass="36882">MVKVSVIMPNKNKGKWLEKSITSVLNQTYDDWELIIIDDYSTDNSKEIIQRFMEQDDRIIGIFEPDRPFPLTRNIGLERASGDYILFLDSDDWINEKMLENAVNHLENDGVDAYVSSYRVIRSNGSTRDFIYTRGVYSRFDGLKGKFRFGMGNAVLKRKILDEYNIRYTPYVYSEDSYFYLFYLSVIDKVFVDDYIGFINNRMGSSVVANKNILSKERFSQIENNYRLLFLQLEKLGKTKEISLIKKHQYPGSILSHLDFVDRKHKFLYMLKYSRVIFPYLILGRASGDVLWLWSIAVDSVIPVKWFIRRVTK</sequence>
<dbReference type="PANTHER" id="PTHR22916">
    <property type="entry name" value="GLYCOSYLTRANSFERASE"/>
    <property type="match status" value="1"/>
</dbReference>
<dbReference type="Pfam" id="PF00535">
    <property type="entry name" value="Glycos_transf_2"/>
    <property type="match status" value="1"/>
</dbReference>
<evidence type="ECO:0000259" key="1">
    <source>
        <dbReference type="Pfam" id="PF00535"/>
    </source>
</evidence>
<keyword evidence="2" id="KW-0328">Glycosyltransferase</keyword>
<feature type="domain" description="Glycosyltransferase 2-like" evidence="1">
    <location>
        <begin position="5"/>
        <end position="133"/>
    </location>
</feature>
<name>A0AAE4NXX1_9EURY</name>
<dbReference type="EC" id="2.4.-.-" evidence="2"/>
<dbReference type="AlphaFoldDB" id="A0AAE4NXX1"/>
<dbReference type="CDD" id="cd00761">
    <property type="entry name" value="Glyco_tranf_GTA_type"/>
    <property type="match status" value="1"/>
</dbReference>
<protein>
    <submittedName>
        <fullName evidence="2">Glycosyltransferase family 2 protein</fullName>
        <ecNumber evidence="2">2.4.-.-</ecNumber>
    </submittedName>
</protein>
<keyword evidence="3" id="KW-1185">Reference proteome</keyword>
<dbReference type="Gene3D" id="3.90.550.10">
    <property type="entry name" value="Spore Coat Polysaccharide Biosynthesis Protein SpsA, Chain A"/>
    <property type="match status" value="1"/>
</dbReference>
<evidence type="ECO:0000313" key="3">
    <source>
        <dbReference type="Proteomes" id="UP001245683"/>
    </source>
</evidence>
<reference evidence="2 3" key="1">
    <citation type="submission" date="2023-08" db="EMBL/GenBank/DDBJ databases">
        <title>Draft genome sequence of Thermococcus waiotapuensis WT1T, a thermophilic sulphur-dependent archaeon from order Thermococcales.</title>
        <authorList>
            <person name="Manners S.H."/>
            <person name="Carere C.R."/>
            <person name="Dhami M.K."/>
            <person name="Dobson R.C.J."/>
            <person name="Stott M.B."/>
        </authorList>
    </citation>
    <scope>NUCLEOTIDE SEQUENCE [LARGE SCALE GENOMIC DNA]</scope>
    <source>
        <strain evidence="2 3">WT1</strain>
    </source>
</reference>
<dbReference type="RefSeq" id="WP_315343302.1">
    <property type="nucleotide sequence ID" value="NZ_JAVDZE010000006.1"/>
</dbReference>
<dbReference type="InterPro" id="IPR001173">
    <property type="entry name" value="Glyco_trans_2-like"/>
</dbReference>
<gene>
    <name evidence="2" type="ORF">RBI02_09335</name>
</gene>
<dbReference type="GO" id="GO:0016757">
    <property type="term" value="F:glycosyltransferase activity"/>
    <property type="evidence" value="ECO:0007669"/>
    <property type="project" value="UniProtKB-KW"/>
</dbReference>
<dbReference type="InterPro" id="IPR029044">
    <property type="entry name" value="Nucleotide-diphossugar_trans"/>
</dbReference>